<keyword evidence="16" id="KW-1185">Reference proteome</keyword>
<keyword evidence="5" id="KW-0808">Transferase</keyword>
<evidence type="ECO:0000256" key="7">
    <source>
        <dbReference type="ARBA" id="ARBA00022777"/>
    </source>
</evidence>
<evidence type="ECO:0000256" key="8">
    <source>
        <dbReference type="ARBA" id="ARBA00022989"/>
    </source>
</evidence>
<protein>
    <recommendedName>
        <fullName evidence="10">Sensor-like histidine kinase SenX3</fullName>
        <ecNumber evidence="3">2.7.13.3</ecNumber>
    </recommendedName>
</protein>
<comment type="catalytic activity">
    <reaction evidence="1">
        <text>ATP + protein L-histidine = ADP + protein N-phospho-L-histidine.</text>
        <dbReference type="EC" id="2.7.13.3"/>
    </reaction>
</comment>
<dbReference type="SMART" id="SM00387">
    <property type="entry name" value="HATPase_c"/>
    <property type="match status" value="1"/>
</dbReference>
<evidence type="ECO:0000256" key="11">
    <source>
        <dbReference type="SAM" id="MobiDB-lite"/>
    </source>
</evidence>
<evidence type="ECO:0000256" key="3">
    <source>
        <dbReference type="ARBA" id="ARBA00012438"/>
    </source>
</evidence>
<gene>
    <name evidence="15" type="ORF">Cci01nite_80110</name>
</gene>
<dbReference type="InterPro" id="IPR003660">
    <property type="entry name" value="HAMP_dom"/>
</dbReference>
<keyword evidence="4" id="KW-0597">Phosphoprotein</keyword>
<feature type="domain" description="HAMP" evidence="14">
    <location>
        <begin position="332"/>
        <end position="384"/>
    </location>
</feature>
<evidence type="ECO:0000256" key="9">
    <source>
        <dbReference type="ARBA" id="ARBA00023012"/>
    </source>
</evidence>
<dbReference type="EC" id="2.7.13.3" evidence="3"/>
<evidence type="ECO:0000256" key="10">
    <source>
        <dbReference type="ARBA" id="ARBA00039401"/>
    </source>
</evidence>
<dbReference type="SMART" id="SM00304">
    <property type="entry name" value="HAMP"/>
    <property type="match status" value="1"/>
</dbReference>
<dbReference type="SUPFAM" id="SSF47384">
    <property type="entry name" value="Homodimeric domain of signal transducing histidine kinase"/>
    <property type="match status" value="1"/>
</dbReference>
<keyword evidence="7 15" id="KW-0418">Kinase</keyword>
<dbReference type="GO" id="GO:0000155">
    <property type="term" value="F:phosphorelay sensor kinase activity"/>
    <property type="evidence" value="ECO:0007669"/>
    <property type="project" value="InterPro"/>
</dbReference>
<keyword evidence="12" id="KW-0472">Membrane</keyword>
<dbReference type="PRINTS" id="PR00344">
    <property type="entry name" value="BCTRLSENSOR"/>
</dbReference>
<organism evidence="15 16">
    <name type="scientific">Catellatospora citrea</name>
    <dbReference type="NCBI Taxonomy" id="53366"/>
    <lineage>
        <taxon>Bacteria</taxon>
        <taxon>Bacillati</taxon>
        <taxon>Actinomycetota</taxon>
        <taxon>Actinomycetes</taxon>
        <taxon>Micromonosporales</taxon>
        <taxon>Micromonosporaceae</taxon>
        <taxon>Catellatospora</taxon>
    </lineage>
</organism>
<dbReference type="SUPFAM" id="SSF158472">
    <property type="entry name" value="HAMP domain-like"/>
    <property type="match status" value="1"/>
</dbReference>
<dbReference type="Gene3D" id="3.30.565.10">
    <property type="entry name" value="Histidine kinase-like ATPase, C-terminal domain"/>
    <property type="match status" value="1"/>
</dbReference>
<dbReference type="InterPro" id="IPR036097">
    <property type="entry name" value="HisK_dim/P_sf"/>
</dbReference>
<dbReference type="CDD" id="cd06225">
    <property type="entry name" value="HAMP"/>
    <property type="match status" value="1"/>
</dbReference>
<dbReference type="InterPro" id="IPR003594">
    <property type="entry name" value="HATPase_dom"/>
</dbReference>
<evidence type="ECO:0000256" key="5">
    <source>
        <dbReference type="ARBA" id="ARBA00022679"/>
    </source>
</evidence>
<dbReference type="SMART" id="SM00388">
    <property type="entry name" value="HisKA"/>
    <property type="match status" value="1"/>
</dbReference>
<dbReference type="InterPro" id="IPR036890">
    <property type="entry name" value="HATPase_C_sf"/>
</dbReference>
<dbReference type="Gene3D" id="1.10.287.130">
    <property type="match status" value="1"/>
</dbReference>
<feature type="region of interest" description="Disordered" evidence="11">
    <location>
        <begin position="239"/>
        <end position="267"/>
    </location>
</feature>
<dbReference type="Pfam" id="PF00512">
    <property type="entry name" value="HisKA"/>
    <property type="match status" value="1"/>
</dbReference>
<dbReference type="PROSITE" id="PS50885">
    <property type="entry name" value="HAMP"/>
    <property type="match status" value="1"/>
</dbReference>
<dbReference type="InterPro" id="IPR003661">
    <property type="entry name" value="HisK_dim/P_dom"/>
</dbReference>
<dbReference type="RefSeq" id="WP_120319116.1">
    <property type="nucleotide sequence ID" value="NZ_BONH01000063.1"/>
</dbReference>
<dbReference type="PANTHER" id="PTHR45453">
    <property type="entry name" value="PHOSPHATE REGULON SENSOR PROTEIN PHOR"/>
    <property type="match status" value="1"/>
</dbReference>
<evidence type="ECO:0000259" key="13">
    <source>
        <dbReference type="PROSITE" id="PS50109"/>
    </source>
</evidence>
<sequence>MARDVPLRRSLLVRLLVLAATVSVGSVVATAWLVNRTTTVAIQQAQGQALTDDARIYDELLGYAATQHDWRGAAQTVNRLARDTGRRITITTPQREPILDSGAGAPPAKASATIDPLALDAALAPTDALDRIDPRAVGPFNLPGAERTRLRAAAQAVVTCLHDRFGYGASIIDQPSGRPLVRMPNTELSMRQVCITQRSALRELTPTEAAALGGLNELVNECLALRRLPPVDLNLDHTWTSREIPPSGRTGASRRSAPPYSDTDPHVTGCITDSRREQLTPYTAPAALLFVSAPGARGHAGYDLSPASRNRIAAVIGLVVLLTVAVTVLAGVRLVRPLNALTRAAQRMRDGDGSARVDVNGGDEIARLAVVFNDMSAHLEHLEELRRELVGDVAHEMRTPVSNIRGWLEAAEDGVVPVDPSLVSLLLEEAMLLQHVINDLQDLAAADAGELRLHPQPIGLSELIAQVAGTHQARADSAGVALTTGADEDLVLVADPVRLRQAVANLVANAIRHTPAGGTVALGARTEQEQVVISVGDTGSGISAENLPRVFDRFWRGEKSRNRHTGGSGLGLAIVRKIAEAHGGCAEATSIPGVGSVFTVRLPHGLPDLSLVGQGGCPES</sequence>
<evidence type="ECO:0000259" key="14">
    <source>
        <dbReference type="PROSITE" id="PS50885"/>
    </source>
</evidence>
<dbReference type="CDD" id="cd00075">
    <property type="entry name" value="HATPase"/>
    <property type="match status" value="1"/>
</dbReference>
<dbReference type="GO" id="GO:0016036">
    <property type="term" value="P:cellular response to phosphate starvation"/>
    <property type="evidence" value="ECO:0007669"/>
    <property type="project" value="TreeGrafter"/>
</dbReference>
<keyword evidence="6 12" id="KW-0812">Transmembrane</keyword>
<dbReference type="Gene3D" id="6.10.340.10">
    <property type="match status" value="1"/>
</dbReference>
<feature type="transmembrane region" description="Helical" evidence="12">
    <location>
        <begin position="12"/>
        <end position="34"/>
    </location>
</feature>
<dbReference type="GO" id="GO:0004721">
    <property type="term" value="F:phosphoprotein phosphatase activity"/>
    <property type="evidence" value="ECO:0007669"/>
    <property type="project" value="TreeGrafter"/>
</dbReference>
<reference evidence="15 16" key="1">
    <citation type="submission" date="2021-01" db="EMBL/GenBank/DDBJ databases">
        <title>Whole genome shotgun sequence of Catellatospora citrea NBRC 14495.</title>
        <authorList>
            <person name="Komaki H."/>
            <person name="Tamura T."/>
        </authorList>
    </citation>
    <scope>NUCLEOTIDE SEQUENCE [LARGE SCALE GENOMIC DNA]</scope>
    <source>
        <strain evidence="15 16">NBRC 14495</strain>
    </source>
</reference>
<dbReference type="AlphaFoldDB" id="A0A8J3KH74"/>
<evidence type="ECO:0000256" key="12">
    <source>
        <dbReference type="SAM" id="Phobius"/>
    </source>
</evidence>
<dbReference type="InterPro" id="IPR005467">
    <property type="entry name" value="His_kinase_dom"/>
</dbReference>
<comment type="subcellular location">
    <subcellularLocation>
        <location evidence="2">Cell membrane</location>
    </subcellularLocation>
</comment>
<evidence type="ECO:0000256" key="6">
    <source>
        <dbReference type="ARBA" id="ARBA00022692"/>
    </source>
</evidence>
<evidence type="ECO:0000256" key="4">
    <source>
        <dbReference type="ARBA" id="ARBA00022553"/>
    </source>
</evidence>
<evidence type="ECO:0000313" key="16">
    <source>
        <dbReference type="Proteomes" id="UP000659904"/>
    </source>
</evidence>
<dbReference type="PROSITE" id="PS50109">
    <property type="entry name" value="HIS_KIN"/>
    <property type="match status" value="1"/>
</dbReference>
<evidence type="ECO:0000313" key="15">
    <source>
        <dbReference type="EMBL" id="GIG02918.1"/>
    </source>
</evidence>
<evidence type="ECO:0000256" key="1">
    <source>
        <dbReference type="ARBA" id="ARBA00000085"/>
    </source>
</evidence>
<dbReference type="Proteomes" id="UP000659904">
    <property type="component" value="Unassembled WGS sequence"/>
</dbReference>
<comment type="caution">
    <text evidence="15">The sequence shown here is derived from an EMBL/GenBank/DDBJ whole genome shotgun (WGS) entry which is preliminary data.</text>
</comment>
<dbReference type="FunFam" id="3.30.565.10:FF:000006">
    <property type="entry name" value="Sensor histidine kinase WalK"/>
    <property type="match status" value="1"/>
</dbReference>
<keyword evidence="9" id="KW-0902">Two-component regulatory system</keyword>
<keyword evidence="8 12" id="KW-1133">Transmembrane helix</keyword>
<accession>A0A8J3KH74</accession>
<dbReference type="Pfam" id="PF00672">
    <property type="entry name" value="HAMP"/>
    <property type="match status" value="1"/>
</dbReference>
<dbReference type="PANTHER" id="PTHR45453:SF1">
    <property type="entry name" value="PHOSPHATE REGULON SENSOR PROTEIN PHOR"/>
    <property type="match status" value="1"/>
</dbReference>
<dbReference type="CDD" id="cd00082">
    <property type="entry name" value="HisKA"/>
    <property type="match status" value="1"/>
</dbReference>
<feature type="transmembrane region" description="Helical" evidence="12">
    <location>
        <begin position="312"/>
        <end position="335"/>
    </location>
</feature>
<feature type="domain" description="Histidine kinase" evidence="13">
    <location>
        <begin position="392"/>
        <end position="606"/>
    </location>
</feature>
<dbReference type="InterPro" id="IPR004358">
    <property type="entry name" value="Sig_transdc_His_kin-like_C"/>
</dbReference>
<dbReference type="GO" id="GO:0005886">
    <property type="term" value="C:plasma membrane"/>
    <property type="evidence" value="ECO:0007669"/>
    <property type="project" value="UniProtKB-SubCell"/>
</dbReference>
<evidence type="ECO:0000256" key="2">
    <source>
        <dbReference type="ARBA" id="ARBA00004236"/>
    </source>
</evidence>
<dbReference type="InterPro" id="IPR050351">
    <property type="entry name" value="BphY/WalK/GraS-like"/>
</dbReference>
<dbReference type="EMBL" id="BONH01000063">
    <property type="protein sequence ID" value="GIG02918.1"/>
    <property type="molecule type" value="Genomic_DNA"/>
</dbReference>
<proteinExistence type="predicted"/>
<dbReference type="SUPFAM" id="SSF55874">
    <property type="entry name" value="ATPase domain of HSP90 chaperone/DNA topoisomerase II/histidine kinase"/>
    <property type="match status" value="1"/>
</dbReference>
<name>A0A8J3KH74_9ACTN</name>
<dbReference type="Pfam" id="PF02518">
    <property type="entry name" value="HATPase_c"/>
    <property type="match status" value="1"/>
</dbReference>